<dbReference type="Pfam" id="PF24419">
    <property type="entry name" value="Cupin_NOL9"/>
    <property type="match status" value="1"/>
</dbReference>
<keyword evidence="8" id="KW-0539">Nucleus</keyword>
<evidence type="ECO:0000256" key="10">
    <source>
        <dbReference type="SAM" id="MobiDB-lite"/>
    </source>
</evidence>
<gene>
    <name evidence="14" type="ORF">PIBRA_LOCUS6980</name>
</gene>
<dbReference type="PANTHER" id="PTHR12755">
    <property type="entry name" value="CLEAVAGE/POLYADENYLATION FACTOR IA SUBUNIT CLP1P"/>
    <property type="match status" value="1"/>
</dbReference>
<evidence type="ECO:0000256" key="1">
    <source>
        <dbReference type="ARBA" id="ARBA00004604"/>
    </source>
</evidence>
<sequence>MDLFERAHVLKIKETKLNKEQVATKKQLKLMLHGYKTSDNELIKEAEKLKVDLNESSSVSGFSDLNLTASSDEEIYKRSSDSELDQSMSISNMNAITESSLDNSTSSENTTAGESLNDTVTSVSFATTDETIPTCSDSLSECDEDDSSLTNFNLNSPLLPEESIISSIDSLSESNLSEFDANGELALQIHEKLKSHKQQEVENQIKHDKRKLNDIELLSIGNKKIKHEKKSRSKKICNKEKNVNPKYLLKNDAKVSDNVDLLAAEVVYSPFVSITAIDLQEESFDHILGDYKHSTIRNLPLDNQSLLFSTDSTFPVENFSADINIRNIDEVSSLIPEVDNDLSVLDLDETDTNSLTMLEKDLKETITESIETCMPLDDSINYEQINVKYKIYFGKKNCVIVLRHPAELYIHGKVIVKALGGSIEVFGHKLTDTECPIIAPFYTYAQCFKTVENNNDYKYLFSKLQETGITFQDIEEIVVNVGKYDGIIFLKPMECPKMNFVAQNFPNTNLFKINNNKGKLLDKASTILGCTLYSTRPQKFFQENPLWETVLPHNESSTIAIACGGKGSGKSTFMRYYVNRLLQQGPVLVIDLDPGQSEFTVAGNVSATVVDKPIFGPSFTHLKKPNMCLNIGIISTMDNIQRYVNAVKSVISYSRDNFSMIPWVINTMGMTNAVGLKFMALIITLTQPDFVLQYDSRNTKKCFDTRLTAANVKDLLQKYKYDKIFSNVKSDISEYSLIMAPEVEILGPNKSSLIPRDERYLSFLAYIGDLAADLDHEKLCLFGITPYEVSLKDLTVAVNVRLKNDCITQVINGKVVALCQQTTQCHKARVFTLDDKPLLCHGHGLIRGIDFQHEVIYVLTPLSGDELRLVNTLVYADWVPELRGQEECLSEGTKVPYRTAGQHKQTKLMAVPKRRFNPLQLLKMTRDS</sequence>
<dbReference type="SUPFAM" id="SSF52540">
    <property type="entry name" value="P-loop containing nucleoside triphosphate hydrolases"/>
    <property type="match status" value="1"/>
</dbReference>
<evidence type="ECO:0000259" key="13">
    <source>
        <dbReference type="Pfam" id="PF25467"/>
    </source>
</evidence>
<evidence type="ECO:0000256" key="2">
    <source>
        <dbReference type="ARBA" id="ARBA00011003"/>
    </source>
</evidence>
<protein>
    <recommendedName>
        <fullName evidence="9">Polynucleotide 5'-hydroxyl-kinase NOL9</fullName>
    </recommendedName>
</protein>
<dbReference type="PANTHER" id="PTHR12755:SF3">
    <property type="entry name" value="POLYNUCLEOTIDE 5'-HYDROXYL-KINASE NOL9"/>
    <property type="match status" value="1"/>
</dbReference>
<dbReference type="Proteomes" id="UP001152562">
    <property type="component" value="Unassembled WGS sequence"/>
</dbReference>
<dbReference type="InterPro" id="IPR032319">
    <property type="entry name" value="CLP1_P"/>
</dbReference>
<name>A0A9P0TF42_PIEBR</name>
<keyword evidence="5" id="KW-0547">Nucleotide-binding</keyword>
<accession>A0A9P0TF42</accession>
<feature type="domain" description="NOL9 N-terminal" evidence="12">
    <location>
        <begin position="388"/>
        <end position="533"/>
    </location>
</feature>
<evidence type="ECO:0000259" key="11">
    <source>
        <dbReference type="Pfam" id="PF16575"/>
    </source>
</evidence>
<evidence type="ECO:0000313" key="14">
    <source>
        <dbReference type="EMBL" id="CAH4030320.1"/>
    </source>
</evidence>
<evidence type="ECO:0000256" key="3">
    <source>
        <dbReference type="ARBA" id="ARBA00022552"/>
    </source>
</evidence>
<reference evidence="14" key="1">
    <citation type="submission" date="2022-05" db="EMBL/GenBank/DDBJ databases">
        <authorList>
            <person name="Okamura Y."/>
        </authorList>
    </citation>
    <scope>NUCLEOTIDE SEQUENCE</scope>
</reference>
<dbReference type="GO" id="GO:0005730">
    <property type="term" value="C:nucleolus"/>
    <property type="evidence" value="ECO:0007669"/>
    <property type="project" value="UniProtKB-SubCell"/>
</dbReference>
<comment type="subcellular location">
    <subcellularLocation>
        <location evidence="1">Nucleus</location>
        <location evidence="1">Nucleolus</location>
    </subcellularLocation>
</comment>
<comment type="caution">
    <text evidence="14">The sequence shown here is derived from an EMBL/GenBank/DDBJ whole genome shotgun (WGS) entry which is preliminary data.</text>
</comment>
<feature type="region of interest" description="Disordered" evidence="10">
    <location>
        <begin position="97"/>
        <end position="118"/>
    </location>
</feature>
<dbReference type="InterPro" id="IPR057570">
    <property type="entry name" value="NOL9_C"/>
</dbReference>
<evidence type="ECO:0000256" key="4">
    <source>
        <dbReference type="ARBA" id="ARBA00022679"/>
    </source>
</evidence>
<keyword evidence="4" id="KW-0808">Transferase</keyword>
<dbReference type="Pfam" id="PF25467">
    <property type="entry name" value="NOL9_C"/>
    <property type="match status" value="1"/>
</dbReference>
<evidence type="ECO:0000313" key="15">
    <source>
        <dbReference type="Proteomes" id="UP001152562"/>
    </source>
</evidence>
<dbReference type="GO" id="GO:0000448">
    <property type="term" value="P:cleavage in ITS2 between 5.8S rRNA and LSU-rRNA of tricistronic rRNA transcript (SSU-rRNA, 5.8S rRNA, LSU-rRNA)"/>
    <property type="evidence" value="ECO:0007669"/>
    <property type="project" value="TreeGrafter"/>
</dbReference>
<feature type="domain" description="NOL9 C-terminal" evidence="13">
    <location>
        <begin position="784"/>
        <end position="876"/>
    </location>
</feature>
<dbReference type="InterPro" id="IPR057573">
    <property type="entry name" value="NOL9_N"/>
</dbReference>
<evidence type="ECO:0000256" key="8">
    <source>
        <dbReference type="ARBA" id="ARBA00023242"/>
    </source>
</evidence>
<dbReference type="GO" id="GO:0051731">
    <property type="term" value="F:polynucleotide 5'-hydroxyl-kinase activity"/>
    <property type="evidence" value="ECO:0007669"/>
    <property type="project" value="InterPro"/>
</dbReference>
<keyword evidence="7" id="KW-0067">ATP-binding</keyword>
<keyword evidence="15" id="KW-1185">Reference proteome</keyword>
<keyword evidence="3" id="KW-0698">rRNA processing</keyword>
<dbReference type="GO" id="GO:0005524">
    <property type="term" value="F:ATP binding"/>
    <property type="evidence" value="ECO:0007669"/>
    <property type="project" value="UniProtKB-KW"/>
</dbReference>
<evidence type="ECO:0000256" key="5">
    <source>
        <dbReference type="ARBA" id="ARBA00022741"/>
    </source>
</evidence>
<evidence type="ECO:0000256" key="6">
    <source>
        <dbReference type="ARBA" id="ARBA00022777"/>
    </source>
</evidence>
<evidence type="ECO:0000259" key="12">
    <source>
        <dbReference type="Pfam" id="PF24419"/>
    </source>
</evidence>
<dbReference type="EMBL" id="CALOZG010000010">
    <property type="protein sequence ID" value="CAH4030320.1"/>
    <property type="molecule type" value="Genomic_DNA"/>
</dbReference>
<dbReference type="InterPro" id="IPR027417">
    <property type="entry name" value="P-loop_NTPase"/>
</dbReference>
<comment type="similarity">
    <text evidence="2">Belongs to the Clp1 family. NOL9/GRC3 subfamily.</text>
</comment>
<feature type="domain" description="Clp1 P-loop" evidence="11">
    <location>
        <begin position="564"/>
        <end position="708"/>
    </location>
</feature>
<evidence type="ECO:0000256" key="9">
    <source>
        <dbReference type="ARBA" id="ARBA00071212"/>
    </source>
</evidence>
<evidence type="ECO:0000256" key="7">
    <source>
        <dbReference type="ARBA" id="ARBA00022840"/>
    </source>
</evidence>
<proteinExistence type="inferred from homology"/>
<dbReference type="InterPro" id="IPR045116">
    <property type="entry name" value="Clp1/Grc3"/>
</dbReference>
<dbReference type="Gene3D" id="3.40.50.300">
    <property type="entry name" value="P-loop containing nucleotide triphosphate hydrolases"/>
    <property type="match status" value="1"/>
</dbReference>
<organism evidence="14 15">
    <name type="scientific">Pieris brassicae</name>
    <name type="common">White butterfly</name>
    <name type="synonym">Large white butterfly</name>
    <dbReference type="NCBI Taxonomy" id="7116"/>
    <lineage>
        <taxon>Eukaryota</taxon>
        <taxon>Metazoa</taxon>
        <taxon>Ecdysozoa</taxon>
        <taxon>Arthropoda</taxon>
        <taxon>Hexapoda</taxon>
        <taxon>Insecta</taxon>
        <taxon>Pterygota</taxon>
        <taxon>Neoptera</taxon>
        <taxon>Endopterygota</taxon>
        <taxon>Lepidoptera</taxon>
        <taxon>Glossata</taxon>
        <taxon>Ditrysia</taxon>
        <taxon>Papilionoidea</taxon>
        <taxon>Pieridae</taxon>
        <taxon>Pierinae</taxon>
        <taxon>Pieris</taxon>
    </lineage>
</organism>
<keyword evidence="6" id="KW-0418">Kinase</keyword>
<dbReference type="Pfam" id="PF16575">
    <property type="entry name" value="CLP1_P"/>
    <property type="match status" value="1"/>
</dbReference>
<dbReference type="AlphaFoldDB" id="A0A9P0TF42"/>